<sequence>MEAPIDVQKMLDEMKLLERNIQMDIEPVTQKPLFIIKPEESTNISVQTIDNIIQTTLCAADRLFLRERKVIHIGPNIETQGLQTVAKLLCENDPIEQLRSIFPPSRSIKVIFDLIQDLYKFRIDNNIIQLSPIQAATLCLKYVELNFKDNFVIQNDGTYKKDDIVQFLSQTLEIENGRKPTTLTLAFHLYRAGLRDEAIQTLEDEMGKTNEAFSEAIKGNINKLKQLILSDPIEKLFGSIFTKKDVIGIDPTVDAFIHANVDNYIWYKLSSSQDIIKTFNELQQIVPPVLLRNPDDTTFFFLLLLQQYEQAVSTQIERGTPFDVIGYTVLVLLRKINFLDERFVLHYLHSILLSVTGCYQLLDSINDKDTAMILSDVIEKPGAEESLLQYASSRPQMAQILAPLVRSKLLYAHLMIIAGQKQMAHVAIQELLDSYLMNGENIDELIQVNNLIEPTDEYFKNVYDILHTSDCKEVVNKAIHYQFIPSRDDFSELQNIVNKWDISNEHNSIKTGTRTFVLSFIFRNIIQSISINSFDSSQYKLIGKYFVAMIALLKDCADDTFMELISGYKSYLLN</sequence>
<dbReference type="VEuPathDB" id="AmoebaDB:EHI8A_078270"/>
<comment type="caution">
    <text evidence="1">The sequence shown here is derived from an EMBL/GenBank/DDBJ whole genome shotgun (WGS) entry which is preliminary data.</text>
</comment>
<dbReference type="OMA" id="HTNDCKE"/>
<dbReference type="EMBL" id="BDEQ01000001">
    <property type="protein sequence ID" value="GAT97413.1"/>
    <property type="molecule type" value="Genomic_DNA"/>
</dbReference>
<dbReference type="VEuPathDB" id="AmoebaDB:EHI5A_103240"/>
<dbReference type="VEuPathDB" id="AmoebaDB:KM1_127620"/>
<name>A0A5K1VSI6_ENTHI</name>
<evidence type="ECO:0000313" key="1">
    <source>
        <dbReference type="EMBL" id="GAT97413.1"/>
    </source>
</evidence>
<gene>
    <name evidence="1" type="ORF">CL6EHI_055720</name>
</gene>
<accession>A0A5K1VSI6</accession>
<proteinExistence type="predicted"/>
<evidence type="ECO:0000313" key="2">
    <source>
        <dbReference type="Proteomes" id="UP000078387"/>
    </source>
</evidence>
<protein>
    <recommendedName>
        <fullName evidence="3">Nuclear pore protein</fullName>
    </recommendedName>
</protein>
<dbReference type="Proteomes" id="UP000078387">
    <property type="component" value="Unassembled WGS sequence"/>
</dbReference>
<dbReference type="VEuPathDB" id="AmoebaDB:EHI7A_076070"/>
<dbReference type="AlphaFoldDB" id="A0A5K1VSI6"/>
<reference evidence="1 2" key="1">
    <citation type="submission" date="2016-05" db="EMBL/GenBank/DDBJ databases">
        <title>First whole genome sequencing of Entamoeba histolytica HM1:IMSS-clone-6.</title>
        <authorList>
            <person name="Mukherjee Avik.K."/>
            <person name="Izumyama S."/>
            <person name="Nakada-Tsukui K."/>
            <person name="Nozaki T."/>
        </authorList>
    </citation>
    <scope>NUCLEOTIDE SEQUENCE [LARGE SCALE GENOMIC DNA]</scope>
    <source>
        <strain evidence="1 2">HM1:IMSS clone 6</strain>
    </source>
</reference>
<evidence type="ECO:0008006" key="3">
    <source>
        <dbReference type="Google" id="ProtNLM"/>
    </source>
</evidence>
<dbReference type="VEuPathDB" id="AmoebaDB:EHI_055720"/>
<organism evidence="1 2">
    <name type="scientific">Entamoeba histolytica</name>
    <dbReference type="NCBI Taxonomy" id="5759"/>
    <lineage>
        <taxon>Eukaryota</taxon>
        <taxon>Amoebozoa</taxon>
        <taxon>Evosea</taxon>
        <taxon>Archamoebae</taxon>
        <taxon>Mastigamoebida</taxon>
        <taxon>Entamoebidae</taxon>
        <taxon>Entamoeba</taxon>
    </lineage>
</organism>